<feature type="transmembrane region" description="Helical" evidence="1">
    <location>
        <begin position="12"/>
        <end position="35"/>
    </location>
</feature>
<evidence type="ECO:0000313" key="2">
    <source>
        <dbReference type="EMBL" id="GAH07761.1"/>
    </source>
</evidence>
<accession>X1CHG4</accession>
<protein>
    <submittedName>
        <fullName evidence="2">Uncharacterized protein</fullName>
    </submittedName>
</protein>
<keyword evidence="1" id="KW-0472">Membrane</keyword>
<evidence type="ECO:0000256" key="1">
    <source>
        <dbReference type="SAM" id="Phobius"/>
    </source>
</evidence>
<proteinExistence type="predicted"/>
<keyword evidence="1" id="KW-0812">Transmembrane</keyword>
<dbReference type="EMBL" id="BART01034794">
    <property type="protein sequence ID" value="GAH07761.1"/>
    <property type="molecule type" value="Genomic_DNA"/>
</dbReference>
<reference evidence="2" key="1">
    <citation type="journal article" date="2014" name="Front. Microbiol.">
        <title>High frequency of phylogenetically diverse reductive dehalogenase-homologous genes in deep subseafloor sedimentary metagenomes.</title>
        <authorList>
            <person name="Kawai M."/>
            <person name="Futagami T."/>
            <person name="Toyoda A."/>
            <person name="Takaki Y."/>
            <person name="Nishi S."/>
            <person name="Hori S."/>
            <person name="Arai W."/>
            <person name="Tsubouchi T."/>
            <person name="Morono Y."/>
            <person name="Uchiyama I."/>
            <person name="Ito T."/>
            <person name="Fujiyama A."/>
            <person name="Inagaki F."/>
            <person name="Takami H."/>
        </authorList>
    </citation>
    <scope>NUCLEOTIDE SEQUENCE</scope>
    <source>
        <strain evidence="2">Expedition CK06-06</strain>
    </source>
</reference>
<sequence>MNERYNDVRKGVSNAVLFFLIVLALLDLIAIIPWFSAFQDFMKTPTNIDAK</sequence>
<organism evidence="2">
    <name type="scientific">marine sediment metagenome</name>
    <dbReference type="NCBI Taxonomy" id="412755"/>
    <lineage>
        <taxon>unclassified sequences</taxon>
        <taxon>metagenomes</taxon>
        <taxon>ecological metagenomes</taxon>
    </lineage>
</organism>
<gene>
    <name evidence="2" type="ORF">S01H4_59352</name>
</gene>
<name>X1CHG4_9ZZZZ</name>
<dbReference type="AlphaFoldDB" id="X1CHG4"/>
<comment type="caution">
    <text evidence="2">The sequence shown here is derived from an EMBL/GenBank/DDBJ whole genome shotgun (WGS) entry which is preliminary data.</text>
</comment>
<keyword evidence="1" id="KW-1133">Transmembrane helix</keyword>